<protein>
    <submittedName>
        <fullName evidence="9">Biopolymer transporter ExbD</fullName>
    </submittedName>
</protein>
<dbReference type="AlphaFoldDB" id="A0A0A0EEY7"/>
<evidence type="ECO:0000256" key="1">
    <source>
        <dbReference type="ARBA" id="ARBA00004162"/>
    </source>
</evidence>
<dbReference type="Proteomes" id="UP000030004">
    <property type="component" value="Unassembled WGS sequence"/>
</dbReference>
<evidence type="ECO:0000256" key="5">
    <source>
        <dbReference type="ARBA" id="ARBA00022989"/>
    </source>
</evidence>
<feature type="transmembrane region" description="Helical" evidence="8">
    <location>
        <begin position="12"/>
        <end position="31"/>
    </location>
</feature>
<organism evidence="9 10">
    <name type="scientific">Pseudooceanicola atlanticus</name>
    <dbReference type="NCBI Taxonomy" id="1461694"/>
    <lineage>
        <taxon>Bacteria</taxon>
        <taxon>Pseudomonadati</taxon>
        <taxon>Pseudomonadota</taxon>
        <taxon>Alphaproteobacteria</taxon>
        <taxon>Rhodobacterales</taxon>
        <taxon>Paracoccaceae</taxon>
        <taxon>Pseudooceanicola</taxon>
    </lineage>
</organism>
<dbReference type="Pfam" id="PF02472">
    <property type="entry name" value="ExbD"/>
    <property type="match status" value="1"/>
</dbReference>
<evidence type="ECO:0000256" key="6">
    <source>
        <dbReference type="ARBA" id="ARBA00023136"/>
    </source>
</evidence>
<keyword evidence="3" id="KW-1003">Cell membrane</keyword>
<evidence type="ECO:0000313" key="10">
    <source>
        <dbReference type="Proteomes" id="UP000030004"/>
    </source>
</evidence>
<dbReference type="EMBL" id="AQQX01000003">
    <property type="protein sequence ID" value="KGM48663.1"/>
    <property type="molecule type" value="Genomic_DNA"/>
</dbReference>
<keyword evidence="5 8" id="KW-1133">Transmembrane helix</keyword>
<comment type="similarity">
    <text evidence="2 7">Belongs to the ExbD/TolR family.</text>
</comment>
<evidence type="ECO:0000256" key="2">
    <source>
        <dbReference type="ARBA" id="ARBA00005811"/>
    </source>
</evidence>
<gene>
    <name evidence="9" type="ORF">ATO9_08015</name>
</gene>
<keyword evidence="10" id="KW-1185">Reference proteome</keyword>
<evidence type="ECO:0000256" key="8">
    <source>
        <dbReference type="SAM" id="Phobius"/>
    </source>
</evidence>
<keyword evidence="7" id="KW-0813">Transport</keyword>
<comment type="caution">
    <text evidence="9">The sequence shown here is derived from an EMBL/GenBank/DDBJ whole genome shotgun (WGS) entry which is preliminary data.</text>
</comment>
<evidence type="ECO:0000256" key="7">
    <source>
        <dbReference type="RuleBase" id="RU003879"/>
    </source>
</evidence>
<dbReference type="STRING" id="1461694.ATO9_08015"/>
<keyword evidence="6 8" id="KW-0472">Membrane</keyword>
<evidence type="ECO:0000256" key="3">
    <source>
        <dbReference type="ARBA" id="ARBA00022475"/>
    </source>
</evidence>
<dbReference type="eggNOG" id="COG0848">
    <property type="taxonomic scope" value="Bacteria"/>
</dbReference>
<evidence type="ECO:0000256" key="4">
    <source>
        <dbReference type="ARBA" id="ARBA00022692"/>
    </source>
</evidence>
<comment type="subcellular location">
    <subcellularLocation>
        <location evidence="1">Cell membrane</location>
        <topology evidence="1">Single-pass membrane protein</topology>
    </subcellularLocation>
    <subcellularLocation>
        <location evidence="7">Cell membrane</location>
        <topology evidence="7">Single-pass type II membrane protein</topology>
    </subcellularLocation>
</comment>
<accession>A0A0A0EEY7</accession>
<dbReference type="InterPro" id="IPR003400">
    <property type="entry name" value="ExbD"/>
</dbReference>
<dbReference type="GO" id="GO:0022857">
    <property type="term" value="F:transmembrane transporter activity"/>
    <property type="evidence" value="ECO:0007669"/>
    <property type="project" value="InterPro"/>
</dbReference>
<keyword evidence="4 7" id="KW-0812">Transmembrane</keyword>
<keyword evidence="7" id="KW-0653">Protein transport</keyword>
<sequence length="125" mass="12967">MDFATPVKRRATESVVPMINVVFLLLIFFLMTSELAPPEPVEVTPPEAEGESADKAPAILYVGSDGTLAYGDLRGEAAVTAFAEAAADAPRLRADAGVEASVVARVLAELAGRGVGSVELVTVPQ</sequence>
<name>A0A0A0EEY7_9RHOB</name>
<reference evidence="9 10" key="1">
    <citation type="journal article" date="2015" name="Antonie Van Leeuwenhoek">
        <title>Pseudooceanicola atlanticus gen. nov. sp. nov., isolated from surface seawater of the Atlantic Ocean and reclassification of Oceanicola batsensis, Oceanicola marinus, Oceanicola nitratireducens, Oceanicola nanhaiensis, Oceanicola antarcticus and Oceanicola flagellatus, as Pseudooceanicola batsensis comb. nov., Pseudooceanicola marinus comb. nov., Pseudooceanicola nitratireducens comb. nov., Pseudooceanicola nanhaiensis comb. nov., Pseudooceanicola antarcticus comb. nov., and Pseudooceanicola flagellatus comb. nov.</title>
        <authorList>
            <person name="Lai Q."/>
            <person name="Li G."/>
            <person name="Liu X."/>
            <person name="Du Y."/>
            <person name="Sun F."/>
            <person name="Shao Z."/>
        </authorList>
    </citation>
    <scope>NUCLEOTIDE SEQUENCE [LARGE SCALE GENOMIC DNA]</scope>
    <source>
        <strain evidence="9 10">22II-s11g</strain>
    </source>
</reference>
<evidence type="ECO:0000313" key="9">
    <source>
        <dbReference type="EMBL" id="KGM48663.1"/>
    </source>
</evidence>
<dbReference type="PANTHER" id="PTHR30558">
    <property type="entry name" value="EXBD MEMBRANE COMPONENT OF PMF-DRIVEN MACROMOLECULE IMPORT SYSTEM"/>
    <property type="match status" value="1"/>
</dbReference>
<dbReference type="GO" id="GO:0005886">
    <property type="term" value="C:plasma membrane"/>
    <property type="evidence" value="ECO:0007669"/>
    <property type="project" value="UniProtKB-SubCell"/>
</dbReference>
<dbReference type="GO" id="GO:0015031">
    <property type="term" value="P:protein transport"/>
    <property type="evidence" value="ECO:0007669"/>
    <property type="project" value="UniProtKB-KW"/>
</dbReference>
<proteinExistence type="inferred from homology"/>